<evidence type="ECO:0000256" key="1">
    <source>
        <dbReference type="SAM" id="MobiDB-lite"/>
    </source>
</evidence>
<comment type="caution">
    <text evidence="2">The sequence shown here is derived from an EMBL/GenBank/DDBJ whole genome shotgun (WGS) entry which is preliminary data.</text>
</comment>
<feature type="region of interest" description="Disordered" evidence="1">
    <location>
        <begin position="376"/>
        <end position="395"/>
    </location>
</feature>
<evidence type="ECO:0000313" key="3">
    <source>
        <dbReference type="Proteomes" id="UP001066276"/>
    </source>
</evidence>
<gene>
    <name evidence="2" type="ORF">NDU88_002040</name>
</gene>
<evidence type="ECO:0000313" key="2">
    <source>
        <dbReference type="EMBL" id="KAJ1149225.1"/>
    </source>
</evidence>
<accession>A0AAV7REP6</accession>
<name>A0AAV7REP6_PLEWA</name>
<keyword evidence="3" id="KW-1185">Reference proteome</keyword>
<proteinExistence type="predicted"/>
<protein>
    <submittedName>
        <fullName evidence="2">Uncharacterized protein</fullName>
    </submittedName>
</protein>
<dbReference type="AlphaFoldDB" id="A0AAV7REP6"/>
<reference evidence="2" key="1">
    <citation type="journal article" date="2022" name="bioRxiv">
        <title>Sequencing and chromosome-scale assembly of the giantPleurodeles waltlgenome.</title>
        <authorList>
            <person name="Brown T."/>
            <person name="Elewa A."/>
            <person name="Iarovenko S."/>
            <person name="Subramanian E."/>
            <person name="Araus A.J."/>
            <person name="Petzold A."/>
            <person name="Susuki M."/>
            <person name="Suzuki K.-i.T."/>
            <person name="Hayashi T."/>
            <person name="Toyoda A."/>
            <person name="Oliveira C."/>
            <person name="Osipova E."/>
            <person name="Leigh N.D."/>
            <person name="Simon A."/>
            <person name="Yun M.H."/>
        </authorList>
    </citation>
    <scope>NUCLEOTIDE SEQUENCE</scope>
    <source>
        <strain evidence="2">20211129_DDA</strain>
        <tissue evidence="2">Liver</tissue>
    </source>
</reference>
<dbReference type="EMBL" id="JANPWB010000009">
    <property type="protein sequence ID" value="KAJ1149225.1"/>
    <property type="molecule type" value="Genomic_DNA"/>
</dbReference>
<sequence>MEPSKVVKALKVLQDEGREDLLREGVLEEAWVGLRRPKRLSAEGVSAAVAACSSPVSAGRKFRVKSATGRKVARLPVSDDTSDVVLPGPPLAVSKRRGICRLPRRQGSSLRSRVAAGNRSFVNAAVAKRGRMGAQIRFAHARIGVRNQACAPYKTSAERERQDLEEGSLAGTSKIAAPIEFQQQPAFSVDKRSVSNPRCDASVLSFEEEVVVISDDEEEVQVSQVSLLSKEKRDDSDLSGRKGGSCIQLIPRVVSPMLHRVQSWGISNQANLQLGEQIELVDQDGNVFKGTVCGERCSSGAIDRAYVSLDLSKMVVGVGPSGCDTSHVSGEHGLQAIHQRSGRIVGEQSLPVKVRAPSLHRLEGRVKPGAVYPTSGETFGVNESEPSTSRGAGGGLASMEEELLDYDEEFEETVSSRHRVCRSGEVSGEVQGGLSKVHVQDITVGGFPRVVPLSVWGRFLANRNVIFNVDNQTVVHLVNSQKAKDEKARHVPGINNYIADALSRFQWQRFRGLAPGADVQKTAIPGELLCWGSRQGVLRLDCRTLFRSLGGETSFIAAFWETSWAGWG</sequence>
<dbReference type="Proteomes" id="UP001066276">
    <property type="component" value="Chromosome 5"/>
</dbReference>
<organism evidence="2 3">
    <name type="scientific">Pleurodeles waltl</name>
    <name type="common">Iberian ribbed newt</name>
    <dbReference type="NCBI Taxonomy" id="8319"/>
    <lineage>
        <taxon>Eukaryota</taxon>
        <taxon>Metazoa</taxon>
        <taxon>Chordata</taxon>
        <taxon>Craniata</taxon>
        <taxon>Vertebrata</taxon>
        <taxon>Euteleostomi</taxon>
        <taxon>Amphibia</taxon>
        <taxon>Batrachia</taxon>
        <taxon>Caudata</taxon>
        <taxon>Salamandroidea</taxon>
        <taxon>Salamandridae</taxon>
        <taxon>Pleurodelinae</taxon>
        <taxon>Pleurodeles</taxon>
    </lineage>
</organism>